<reference evidence="5 6" key="1">
    <citation type="submission" date="2017-08" db="EMBL/GenBank/DDBJ databases">
        <title>Mechanisms for carbon and nitrogen cycling indicate functional differentiation within the Candidate Phyla Radiation.</title>
        <authorList>
            <person name="Danczak R.E."/>
            <person name="Johnston M.D."/>
            <person name="Kenah C."/>
            <person name="Slattery M."/>
            <person name="Wrighton K.C."/>
            <person name="Wilkins M.J."/>
        </authorList>
    </citation>
    <scope>NUCLEOTIDE SEQUENCE [LARGE SCALE GENOMIC DNA]</scope>
    <source>
        <strain evidence="5">Gr01-1014_85</strain>
    </source>
</reference>
<evidence type="ECO:0000313" key="6">
    <source>
        <dbReference type="Proteomes" id="UP000316253"/>
    </source>
</evidence>
<name>A0A554J9Z6_9BACT</name>
<evidence type="ECO:0000259" key="4">
    <source>
        <dbReference type="Pfam" id="PF00535"/>
    </source>
</evidence>
<evidence type="ECO:0000256" key="2">
    <source>
        <dbReference type="ARBA" id="ARBA00022676"/>
    </source>
</evidence>
<protein>
    <submittedName>
        <fullName evidence="5">Glycosyl transferase family protein</fullName>
    </submittedName>
</protein>
<dbReference type="EMBL" id="VMFD01000061">
    <property type="protein sequence ID" value="TSC65173.1"/>
    <property type="molecule type" value="Genomic_DNA"/>
</dbReference>
<evidence type="ECO:0000256" key="3">
    <source>
        <dbReference type="ARBA" id="ARBA00022679"/>
    </source>
</evidence>
<dbReference type="PANTHER" id="PTHR43179:SF12">
    <property type="entry name" value="GALACTOFURANOSYLTRANSFERASE GLFT2"/>
    <property type="match status" value="1"/>
</dbReference>
<comment type="caution">
    <text evidence="5">The sequence shown here is derived from an EMBL/GenBank/DDBJ whole genome shotgun (WGS) entry which is preliminary data.</text>
</comment>
<dbReference type="InterPro" id="IPR029044">
    <property type="entry name" value="Nucleotide-diphossugar_trans"/>
</dbReference>
<keyword evidence="2" id="KW-0328">Glycosyltransferase</keyword>
<dbReference type="GO" id="GO:0016757">
    <property type="term" value="F:glycosyltransferase activity"/>
    <property type="evidence" value="ECO:0007669"/>
    <property type="project" value="UniProtKB-KW"/>
</dbReference>
<evidence type="ECO:0000313" key="5">
    <source>
        <dbReference type="EMBL" id="TSC65173.1"/>
    </source>
</evidence>
<dbReference type="PANTHER" id="PTHR43179">
    <property type="entry name" value="RHAMNOSYLTRANSFERASE WBBL"/>
    <property type="match status" value="1"/>
</dbReference>
<organism evidence="5 6">
    <name type="scientific">Candidatus Berkelbacteria bacterium Gr01-1014_85</name>
    <dbReference type="NCBI Taxonomy" id="2017150"/>
    <lineage>
        <taxon>Bacteria</taxon>
        <taxon>Candidatus Berkelbacteria</taxon>
    </lineage>
</organism>
<dbReference type="InterPro" id="IPR001173">
    <property type="entry name" value="Glyco_trans_2-like"/>
</dbReference>
<dbReference type="SUPFAM" id="SSF53448">
    <property type="entry name" value="Nucleotide-diphospho-sugar transferases"/>
    <property type="match status" value="1"/>
</dbReference>
<accession>A0A554J9Z6</accession>
<dbReference type="AlphaFoldDB" id="A0A554J9Z6"/>
<feature type="domain" description="Glycosyltransferase 2-like" evidence="4">
    <location>
        <begin position="9"/>
        <end position="123"/>
    </location>
</feature>
<proteinExistence type="inferred from homology"/>
<comment type="similarity">
    <text evidence="1">Belongs to the glycosyltransferase 2 family.</text>
</comment>
<evidence type="ECO:0000256" key="1">
    <source>
        <dbReference type="ARBA" id="ARBA00006739"/>
    </source>
</evidence>
<keyword evidence="3 5" id="KW-0808">Transferase</keyword>
<dbReference type="Gene3D" id="3.90.550.10">
    <property type="entry name" value="Spore Coat Polysaccharide Biosynthesis Protein SpsA, Chain A"/>
    <property type="match status" value="1"/>
</dbReference>
<sequence length="336" mass="38533">MTKQPMVTVIILNWQQPLLTLELLADLERLDYANYRVVVVDNGSRDNSKSLLLDYIGHQSQLAKNGRLELMPLAHNIGFAEGNNRAVERYLKQSDYCLFLNNDTRVEPNLLTALLEAFEDHAESKTAMVSPLIHDLPEGAKPNRKLPIWFAGGNFNFGRGGAQQSTEPSSWQTVYPTHFLSGCALLVSRSIIELVNSTYTDGPQSKKSTGGLVFFDPDFFAYNEDADLCYRLQQLDYQLLVTPKTRAYHRLAGSSGGPKSANFWYYNVRNNWLMVSRYATNLEKLLFWLYFWGYKPVLLSILGALLRPRSDKPLRLRAIWQGWQDYRHQRFGVRQL</sequence>
<dbReference type="Proteomes" id="UP000316253">
    <property type="component" value="Unassembled WGS sequence"/>
</dbReference>
<gene>
    <name evidence="5" type="ORF">CEO22_587</name>
</gene>
<dbReference type="Pfam" id="PF00535">
    <property type="entry name" value="Glycos_transf_2"/>
    <property type="match status" value="1"/>
</dbReference>